<evidence type="ECO:0000256" key="6">
    <source>
        <dbReference type="ARBA" id="ARBA00022692"/>
    </source>
</evidence>
<keyword evidence="4" id="KW-1003">Cell membrane</keyword>
<sequence>VLGAFAYRVVSTLDSMIGYHGKYEYLGKFSSRLDDVLNFIPARLTALLLVLAAFFSRRRGRRSWQVALGDHANTESPNAGWPMAATAGALNVQLEKVGHYKLGRANARLVPETIDESLSLVQIAAVTWILVCFAIEVIYLVYST</sequence>
<evidence type="ECO:0000313" key="10">
    <source>
        <dbReference type="EMBL" id="GAG12979.1"/>
    </source>
</evidence>
<comment type="similarity">
    <text evidence="3">Belongs to the CobD/CbiB family.</text>
</comment>
<dbReference type="EMBL" id="BARS01026246">
    <property type="protein sequence ID" value="GAG12979.1"/>
    <property type="molecule type" value="Genomic_DNA"/>
</dbReference>
<keyword evidence="8 9" id="KW-0472">Membrane</keyword>
<dbReference type="InterPro" id="IPR004485">
    <property type="entry name" value="Cobalamin_biosynth_CobD/CbiB"/>
</dbReference>
<evidence type="ECO:0000256" key="8">
    <source>
        <dbReference type="ARBA" id="ARBA00023136"/>
    </source>
</evidence>
<feature type="transmembrane region" description="Helical" evidence="9">
    <location>
        <begin position="36"/>
        <end position="55"/>
    </location>
</feature>
<keyword evidence="5" id="KW-0169">Cobalamin biosynthesis</keyword>
<evidence type="ECO:0000256" key="2">
    <source>
        <dbReference type="ARBA" id="ARBA00004953"/>
    </source>
</evidence>
<comment type="pathway">
    <text evidence="2">Cofactor biosynthesis; adenosylcobalamin biosynthesis.</text>
</comment>
<evidence type="ECO:0000256" key="1">
    <source>
        <dbReference type="ARBA" id="ARBA00004651"/>
    </source>
</evidence>
<dbReference type="UniPathway" id="UPA00148"/>
<accession>X0V4A6</accession>
<dbReference type="PANTHER" id="PTHR34308">
    <property type="entry name" value="COBALAMIN BIOSYNTHESIS PROTEIN CBIB"/>
    <property type="match status" value="1"/>
</dbReference>
<dbReference type="GO" id="GO:0048472">
    <property type="term" value="F:threonine-phosphate decarboxylase activity"/>
    <property type="evidence" value="ECO:0007669"/>
    <property type="project" value="InterPro"/>
</dbReference>
<dbReference type="GO" id="GO:0009236">
    <property type="term" value="P:cobalamin biosynthetic process"/>
    <property type="evidence" value="ECO:0007669"/>
    <property type="project" value="UniProtKB-UniPathway"/>
</dbReference>
<dbReference type="Pfam" id="PF03186">
    <property type="entry name" value="CobD_Cbib"/>
    <property type="match status" value="1"/>
</dbReference>
<gene>
    <name evidence="10" type="ORF">S01H1_41384</name>
</gene>
<dbReference type="PANTHER" id="PTHR34308:SF1">
    <property type="entry name" value="COBALAMIN BIOSYNTHESIS PROTEIN CBIB"/>
    <property type="match status" value="1"/>
</dbReference>
<reference evidence="10" key="1">
    <citation type="journal article" date="2014" name="Front. Microbiol.">
        <title>High frequency of phylogenetically diverse reductive dehalogenase-homologous genes in deep subseafloor sedimentary metagenomes.</title>
        <authorList>
            <person name="Kawai M."/>
            <person name="Futagami T."/>
            <person name="Toyoda A."/>
            <person name="Takaki Y."/>
            <person name="Nishi S."/>
            <person name="Hori S."/>
            <person name="Arai W."/>
            <person name="Tsubouchi T."/>
            <person name="Morono Y."/>
            <person name="Uchiyama I."/>
            <person name="Ito T."/>
            <person name="Fujiyama A."/>
            <person name="Inagaki F."/>
            <person name="Takami H."/>
        </authorList>
    </citation>
    <scope>NUCLEOTIDE SEQUENCE</scope>
    <source>
        <strain evidence="10">Expedition CK06-06</strain>
    </source>
</reference>
<evidence type="ECO:0008006" key="11">
    <source>
        <dbReference type="Google" id="ProtNLM"/>
    </source>
</evidence>
<evidence type="ECO:0000256" key="4">
    <source>
        <dbReference type="ARBA" id="ARBA00022475"/>
    </source>
</evidence>
<dbReference type="AlphaFoldDB" id="X0V4A6"/>
<evidence type="ECO:0000256" key="5">
    <source>
        <dbReference type="ARBA" id="ARBA00022573"/>
    </source>
</evidence>
<feature type="transmembrane region" description="Helical" evidence="9">
    <location>
        <begin position="118"/>
        <end position="142"/>
    </location>
</feature>
<keyword evidence="7 9" id="KW-1133">Transmembrane helix</keyword>
<evidence type="ECO:0000256" key="3">
    <source>
        <dbReference type="ARBA" id="ARBA00006263"/>
    </source>
</evidence>
<feature type="non-terminal residue" evidence="10">
    <location>
        <position position="1"/>
    </location>
</feature>
<protein>
    <recommendedName>
        <fullName evidence="11">Cobalamin biosynthesis protein CobD</fullName>
    </recommendedName>
</protein>
<keyword evidence="6 9" id="KW-0812">Transmembrane</keyword>
<evidence type="ECO:0000256" key="9">
    <source>
        <dbReference type="SAM" id="Phobius"/>
    </source>
</evidence>
<name>X0V4A6_9ZZZZ</name>
<dbReference type="GO" id="GO:0005886">
    <property type="term" value="C:plasma membrane"/>
    <property type="evidence" value="ECO:0007669"/>
    <property type="project" value="UniProtKB-SubCell"/>
</dbReference>
<proteinExistence type="inferred from homology"/>
<comment type="caution">
    <text evidence="10">The sequence shown here is derived from an EMBL/GenBank/DDBJ whole genome shotgun (WGS) entry which is preliminary data.</text>
</comment>
<organism evidence="10">
    <name type="scientific">marine sediment metagenome</name>
    <dbReference type="NCBI Taxonomy" id="412755"/>
    <lineage>
        <taxon>unclassified sequences</taxon>
        <taxon>metagenomes</taxon>
        <taxon>ecological metagenomes</taxon>
    </lineage>
</organism>
<comment type="subcellular location">
    <subcellularLocation>
        <location evidence="1">Cell membrane</location>
        <topology evidence="1">Multi-pass membrane protein</topology>
    </subcellularLocation>
</comment>
<evidence type="ECO:0000256" key="7">
    <source>
        <dbReference type="ARBA" id="ARBA00022989"/>
    </source>
</evidence>